<evidence type="ECO:0000313" key="7">
    <source>
        <dbReference type="Proteomes" id="UP000011518"/>
    </source>
</evidence>
<dbReference type="AlphaFoldDB" id="L9JKT3"/>
<name>L9JKT3_TUPCH</name>
<proteinExistence type="inferred from homology"/>
<feature type="domain" description="GTP-eEF1A C-terminal" evidence="5">
    <location>
        <begin position="208"/>
        <end position="254"/>
    </location>
</feature>
<dbReference type="GO" id="GO:0003924">
    <property type="term" value="F:GTPase activity"/>
    <property type="evidence" value="ECO:0007669"/>
    <property type="project" value="InterPro"/>
</dbReference>
<gene>
    <name evidence="6" type="ORF">TREES_T100021738</name>
</gene>
<sequence>MVSPLISLRKFETSKYYVTIIDGPGYKDFIKNLIVGTSQANCAVLIVAAGIGEFKADASKNGQTCECALLAYTLGVKQLILGVNKMDSTEPPYSQNRFKDVYKICSICTLIVGQEEAGVLKSGILVTFTPVNVTAELESVEMHYEILSDALPGDNTGFNVKNMSIKDVQCGNVAGDSKNHPPMEAADFTAQVIILNHPGHISAGYAPLEDGPKFLKSCDAAIVDMVPGQPMCVESFSDYPPLGHFAVRDMRQTVVSVIKAMDR</sequence>
<dbReference type="GO" id="GO:0003746">
    <property type="term" value="F:translation elongation factor activity"/>
    <property type="evidence" value="ECO:0007669"/>
    <property type="project" value="UniProtKB-KW"/>
</dbReference>
<dbReference type="Pfam" id="PF22594">
    <property type="entry name" value="GTP-eEF1A_C"/>
    <property type="match status" value="1"/>
</dbReference>
<dbReference type="InterPro" id="IPR027417">
    <property type="entry name" value="P-loop_NTPase"/>
</dbReference>
<dbReference type="InterPro" id="IPR009000">
    <property type="entry name" value="Transl_B-barrel_sf"/>
</dbReference>
<dbReference type="InterPro" id="IPR009001">
    <property type="entry name" value="Transl_elong_EF1A/Init_IF2_C"/>
</dbReference>
<dbReference type="SUPFAM" id="SSF52540">
    <property type="entry name" value="P-loop containing nucleoside triphosphate hydrolases"/>
    <property type="match status" value="1"/>
</dbReference>
<feature type="domain" description="Tr-type G" evidence="4">
    <location>
        <begin position="7"/>
        <end position="103"/>
    </location>
</feature>
<evidence type="ECO:0000313" key="6">
    <source>
        <dbReference type="EMBL" id="ELW50919.1"/>
    </source>
</evidence>
<dbReference type="STRING" id="246437.L9JKT3"/>
<evidence type="ECO:0000259" key="4">
    <source>
        <dbReference type="Pfam" id="PF00009"/>
    </source>
</evidence>
<dbReference type="Gene3D" id="2.40.30.10">
    <property type="entry name" value="Translation factors"/>
    <property type="match status" value="1"/>
</dbReference>
<keyword evidence="6" id="KW-0251">Elongation factor</keyword>
<dbReference type="Pfam" id="PF00009">
    <property type="entry name" value="GTP_EFTU"/>
    <property type="match status" value="1"/>
</dbReference>
<dbReference type="PANTHER" id="PTHR23115">
    <property type="entry name" value="TRANSLATION FACTOR"/>
    <property type="match status" value="1"/>
</dbReference>
<dbReference type="InParanoid" id="L9JKT3"/>
<protein>
    <submittedName>
        <fullName evidence="6">Elongation factor 1-alpha 1</fullName>
    </submittedName>
</protein>
<dbReference type="Proteomes" id="UP000011518">
    <property type="component" value="Unassembled WGS sequence"/>
</dbReference>
<keyword evidence="2" id="KW-0547">Nucleotide-binding</keyword>
<evidence type="ECO:0000256" key="2">
    <source>
        <dbReference type="ARBA" id="ARBA00022741"/>
    </source>
</evidence>
<dbReference type="PRINTS" id="PR00315">
    <property type="entry name" value="ELONGATNFCT"/>
</dbReference>
<evidence type="ECO:0000256" key="3">
    <source>
        <dbReference type="ARBA" id="ARBA00023134"/>
    </source>
</evidence>
<dbReference type="InterPro" id="IPR050100">
    <property type="entry name" value="TRAFAC_GTPase_members"/>
</dbReference>
<keyword evidence="7" id="KW-1185">Reference proteome</keyword>
<reference evidence="7" key="2">
    <citation type="journal article" date="2013" name="Nat. Commun.">
        <title>Genome of the Chinese tree shrew.</title>
        <authorList>
            <person name="Fan Y."/>
            <person name="Huang Z.Y."/>
            <person name="Cao C.C."/>
            <person name="Chen C.S."/>
            <person name="Chen Y.X."/>
            <person name="Fan D.D."/>
            <person name="He J."/>
            <person name="Hou H.L."/>
            <person name="Hu L."/>
            <person name="Hu X.T."/>
            <person name="Jiang X.T."/>
            <person name="Lai R."/>
            <person name="Lang Y.S."/>
            <person name="Liang B."/>
            <person name="Liao S.G."/>
            <person name="Mu D."/>
            <person name="Ma Y.Y."/>
            <person name="Niu Y.Y."/>
            <person name="Sun X.Q."/>
            <person name="Xia J.Q."/>
            <person name="Xiao J."/>
            <person name="Xiong Z.Q."/>
            <person name="Xu L."/>
            <person name="Yang L."/>
            <person name="Zhang Y."/>
            <person name="Zhao W."/>
            <person name="Zhao X.D."/>
            <person name="Zheng Y.T."/>
            <person name="Zhou J.M."/>
            <person name="Zhu Y.B."/>
            <person name="Zhang G.J."/>
            <person name="Wang J."/>
            <person name="Yao Y.G."/>
        </authorList>
    </citation>
    <scope>NUCLEOTIDE SEQUENCE [LARGE SCALE GENOMIC DNA]</scope>
</reference>
<dbReference type="EMBL" id="KB320975">
    <property type="protein sequence ID" value="ELW50919.1"/>
    <property type="molecule type" value="Genomic_DNA"/>
</dbReference>
<dbReference type="SUPFAM" id="SSF50447">
    <property type="entry name" value="Translation proteins"/>
    <property type="match status" value="1"/>
</dbReference>
<keyword evidence="3" id="KW-0342">GTP-binding</keyword>
<dbReference type="Gene3D" id="3.40.50.300">
    <property type="entry name" value="P-loop containing nucleotide triphosphate hydrolases"/>
    <property type="match status" value="1"/>
</dbReference>
<dbReference type="InterPro" id="IPR000795">
    <property type="entry name" value="T_Tr_GTP-bd_dom"/>
</dbReference>
<dbReference type="GO" id="GO:0005525">
    <property type="term" value="F:GTP binding"/>
    <property type="evidence" value="ECO:0007669"/>
    <property type="project" value="UniProtKB-KW"/>
</dbReference>
<organism evidence="6 7">
    <name type="scientific">Tupaia chinensis</name>
    <name type="common">Chinese tree shrew</name>
    <name type="synonym">Tupaia belangeri chinensis</name>
    <dbReference type="NCBI Taxonomy" id="246437"/>
    <lineage>
        <taxon>Eukaryota</taxon>
        <taxon>Metazoa</taxon>
        <taxon>Chordata</taxon>
        <taxon>Craniata</taxon>
        <taxon>Vertebrata</taxon>
        <taxon>Euteleostomi</taxon>
        <taxon>Mammalia</taxon>
        <taxon>Eutheria</taxon>
        <taxon>Euarchontoglires</taxon>
        <taxon>Scandentia</taxon>
        <taxon>Tupaiidae</taxon>
        <taxon>Tupaia</taxon>
    </lineage>
</organism>
<dbReference type="SUPFAM" id="SSF50465">
    <property type="entry name" value="EF-Tu/eEF-1alpha/eIF2-gamma C-terminal domain"/>
    <property type="match status" value="1"/>
</dbReference>
<comment type="similarity">
    <text evidence="1">Belongs to the TRAFAC class translation factor GTPase superfamily. Classic translation factor GTPase family. EF-Tu/EF-1A subfamily.</text>
</comment>
<evidence type="ECO:0000259" key="5">
    <source>
        <dbReference type="Pfam" id="PF22594"/>
    </source>
</evidence>
<evidence type="ECO:0000256" key="1">
    <source>
        <dbReference type="ARBA" id="ARBA00007249"/>
    </source>
</evidence>
<keyword evidence="6" id="KW-0648">Protein biosynthesis</keyword>
<accession>L9JKT3</accession>
<dbReference type="InterPro" id="IPR054696">
    <property type="entry name" value="GTP-eEF1A_C"/>
</dbReference>
<reference evidence="7" key="1">
    <citation type="submission" date="2012-07" db="EMBL/GenBank/DDBJ databases">
        <title>Genome of the Chinese tree shrew, a rising model animal genetically related to primates.</title>
        <authorList>
            <person name="Zhang G."/>
            <person name="Fan Y."/>
            <person name="Yao Y."/>
            <person name="Huang Z."/>
        </authorList>
    </citation>
    <scope>NUCLEOTIDE SEQUENCE [LARGE SCALE GENOMIC DNA]</scope>
</reference>